<sequence length="170" mass="19592">MDVASLVKSLSALVAVLGGLWAVYKFYKRDEHFPRVQFDVDINFIGEKSEQHIIEVVAYLENKGVVPIKLTELEFSLRGLKHDDKLIEGDKSINRQLKLPHKVKDARWLSDTWNHTFVYPGVRTRYTHVTSIGGEYGFLLVRGLFIYESDEDFHTSAKLVEVPKKLKRSD</sequence>
<keyword evidence="1" id="KW-0812">Transmembrane</keyword>
<evidence type="ECO:0000256" key="1">
    <source>
        <dbReference type="SAM" id="Phobius"/>
    </source>
</evidence>
<gene>
    <name evidence="2" type="ORF">MACH26_20280</name>
</gene>
<evidence type="ECO:0000313" key="3">
    <source>
        <dbReference type="Proteomes" id="UP001333710"/>
    </source>
</evidence>
<name>A0AA48HPV7_9ALTE</name>
<keyword evidence="1" id="KW-0472">Membrane</keyword>
<feature type="transmembrane region" description="Helical" evidence="1">
    <location>
        <begin position="6"/>
        <end position="27"/>
    </location>
</feature>
<evidence type="ECO:0000313" key="2">
    <source>
        <dbReference type="EMBL" id="BDX06507.1"/>
    </source>
</evidence>
<keyword evidence="3" id="KW-1185">Reference proteome</keyword>
<dbReference type="AlphaFoldDB" id="A0AA48HPV7"/>
<reference evidence="2" key="1">
    <citation type="submission" date="2023-01" db="EMBL/GenBank/DDBJ databases">
        <title>Complete genome sequence of Planctobacterium marinum strain Dej080120_11.</title>
        <authorList>
            <person name="Ueki S."/>
            <person name="Maruyama F."/>
        </authorList>
    </citation>
    <scope>NUCLEOTIDE SEQUENCE</scope>
    <source>
        <strain evidence="2">Dej080120_11</strain>
    </source>
</reference>
<dbReference type="KEGG" id="pmaw:MACH26_20280"/>
<proteinExistence type="predicted"/>
<dbReference type="EMBL" id="AP027272">
    <property type="protein sequence ID" value="BDX06507.1"/>
    <property type="molecule type" value="Genomic_DNA"/>
</dbReference>
<dbReference type="RefSeq" id="WP_338292523.1">
    <property type="nucleotide sequence ID" value="NZ_AP027272.1"/>
</dbReference>
<dbReference type="Proteomes" id="UP001333710">
    <property type="component" value="Chromosome"/>
</dbReference>
<organism evidence="2 3">
    <name type="scientific">Planctobacterium marinum</name>
    <dbReference type="NCBI Taxonomy" id="1631968"/>
    <lineage>
        <taxon>Bacteria</taxon>
        <taxon>Pseudomonadati</taxon>
        <taxon>Pseudomonadota</taxon>
        <taxon>Gammaproteobacteria</taxon>
        <taxon>Alteromonadales</taxon>
        <taxon>Alteromonadaceae</taxon>
        <taxon>Planctobacterium</taxon>
    </lineage>
</organism>
<accession>A0AA48HPV7</accession>
<protein>
    <submittedName>
        <fullName evidence="2">Uncharacterized protein</fullName>
    </submittedName>
</protein>
<keyword evidence="1" id="KW-1133">Transmembrane helix</keyword>